<keyword evidence="3" id="KW-1185">Reference proteome</keyword>
<evidence type="ECO:0000256" key="1">
    <source>
        <dbReference type="SAM" id="Phobius"/>
    </source>
</evidence>
<organism evidence="2 3">
    <name type="scientific">Aromatoleum anaerobium</name>
    <dbReference type="NCBI Taxonomy" id="182180"/>
    <lineage>
        <taxon>Bacteria</taxon>
        <taxon>Pseudomonadati</taxon>
        <taxon>Pseudomonadota</taxon>
        <taxon>Betaproteobacteria</taxon>
        <taxon>Rhodocyclales</taxon>
        <taxon>Rhodocyclaceae</taxon>
        <taxon>Aromatoleum</taxon>
    </lineage>
</organism>
<keyword evidence="1" id="KW-0812">Transmembrane</keyword>
<feature type="transmembrane region" description="Helical" evidence="1">
    <location>
        <begin position="116"/>
        <end position="133"/>
    </location>
</feature>
<protein>
    <submittedName>
        <fullName evidence="2">Phenylacetyl-CoA:acceptor oxidoreductase</fullName>
    </submittedName>
</protein>
<sequence length="286" mass="30021">MKPTKFSRFGTSHQAIWDWRAAGNFICGGAGSSLLAVSTFAAFPGVADGRLLLLAVLLIGAGLAFVWTEIGRPWRAFNVLFHPQTSWMTREAYVAALIVALLAAGAATGVAFLSHIASLAALLFLYCQGRILKAARGIPTWREPAIVPLIVATGLVEGLSLLVLIVTMQGAAVPAMFAALILLVALRAAAWLRYRSRMNASDMPLSTRRVLQSSHLAVLGVGTAVPLVAAALALAVPMAALAGALAALAAAVAGWHFKLLLITRAAQVQGYALGNKLRRGHPFAAR</sequence>
<dbReference type="EMBL" id="WTVG01000002">
    <property type="protein sequence ID" value="NMG23306.1"/>
    <property type="molecule type" value="Genomic_DNA"/>
</dbReference>
<feature type="transmembrane region" description="Helical" evidence="1">
    <location>
        <begin position="21"/>
        <end position="43"/>
    </location>
</feature>
<dbReference type="RefSeq" id="WP_169116728.1">
    <property type="nucleotide sequence ID" value="NZ_WTVG02000040.1"/>
</dbReference>
<feature type="transmembrane region" description="Helical" evidence="1">
    <location>
        <begin position="215"/>
        <end position="235"/>
    </location>
</feature>
<evidence type="ECO:0000313" key="3">
    <source>
        <dbReference type="Proteomes" id="UP000615989"/>
    </source>
</evidence>
<feature type="transmembrane region" description="Helical" evidence="1">
    <location>
        <begin position="145"/>
        <end position="166"/>
    </location>
</feature>
<gene>
    <name evidence="2" type="ORF">GO606_00960</name>
</gene>
<name>A0ABX1PHF7_9RHOO</name>
<keyword evidence="1" id="KW-1133">Transmembrane helix</keyword>
<proteinExistence type="predicted"/>
<accession>A0ABX1PHF7</accession>
<keyword evidence="1" id="KW-0472">Membrane</keyword>
<feature type="transmembrane region" description="Helical" evidence="1">
    <location>
        <begin position="49"/>
        <end position="71"/>
    </location>
</feature>
<reference evidence="2" key="1">
    <citation type="submission" date="2019-12" db="EMBL/GenBank/DDBJ databases">
        <title>Comparative genomics gives insights into the taxonomy of the Azoarcus-Aromatoleum group and reveals separate origins of nif in the plant-associated Azoarcus and non-plant-associated Aromatoleum sub-groups.</title>
        <authorList>
            <person name="Lafos M."/>
            <person name="Maluk M."/>
            <person name="Batista M."/>
            <person name="Junghare M."/>
            <person name="Carmona M."/>
            <person name="Faoro H."/>
            <person name="Cruz L.M."/>
            <person name="Battistoni F."/>
            <person name="De Souza E."/>
            <person name="Pedrosa F."/>
            <person name="Chen W.-M."/>
            <person name="Poole P.S."/>
            <person name="Dixon R.A."/>
            <person name="James E.K."/>
        </authorList>
    </citation>
    <scope>NUCLEOTIDE SEQUENCE</scope>
    <source>
        <strain evidence="2">LuFRes1</strain>
    </source>
</reference>
<feature type="transmembrane region" description="Helical" evidence="1">
    <location>
        <begin position="92"/>
        <end position="110"/>
    </location>
</feature>
<feature type="transmembrane region" description="Helical" evidence="1">
    <location>
        <begin position="172"/>
        <end position="194"/>
    </location>
</feature>
<evidence type="ECO:0000313" key="2">
    <source>
        <dbReference type="EMBL" id="NMG23306.1"/>
    </source>
</evidence>
<comment type="caution">
    <text evidence="2">The sequence shown here is derived from an EMBL/GenBank/DDBJ whole genome shotgun (WGS) entry which is preliminary data.</text>
</comment>
<feature type="transmembrane region" description="Helical" evidence="1">
    <location>
        <begin position="241"/>
        <end position="261"/>
    </location>
</feature>
<dbReference type="Proteomes" id="UP000615989">
    <property type="component" value="Unassembled WGS sequence"/>
</dbReference>
<dbReference type="Gene3D" id="1.20.1630.10">
    <property type="entry name" value="Formate dehydrogenase/DMSO reductase domain"/>
    <property type="match status" value="1"/>
</dbReference>